<dbReference type="Gramene" id="KZN09223">
    <property type="protein sequence ID" value="KZN09223"/>
    <property type="gene ID" value="DCAR_001879"/>
</dbReference>
<reference evidence="2" key="1">
    <citation type="journal article" date="2016" name="Nat. Genet.">
        <title>A high-quality carrot genome assembly provides new insights into carotenoid accumulation and asterid genome evolution.</title>
        <authorList>
            <person name="Iorizzo M."/>
            <person name="Ellison S."/>
            <person name="Senalik D."/>
            <person name="Zeng P."/>
            <person name="Satapoomin P."/>
            <person name="Huang J."/>
            <person name="Bowman M."/>
            <person name="Iovene M."/>
            <person name="Sanseverino W."/>
            <person name="Cavagnaro P."/>
            <person name="Yildiz M."/>
            <person name="Macko-Podgorni A."/>
            <person name="Moranska E."/>
            <person name="Grzebelus E."/>
            <person name="Grzebelus D."/>
            <person name="Ashrafi H."/>
            <person name="Zheng Z."/>
            <person name="Cheng S."/>
            <person name="Spooner D."/>
            <person name="Van Deynze A."/>
            <person name="Simon P."/>
        </authorList>
    </citation>
    <scope>NUCLEOTIDE SEQUENCE [LARGE SCALE GENOMIC DNA]</scope>
    <source>
        <tissue evidence="2">Leaf</tissue>
    </source>
</reference>
<feature type="region of interest" description="Disordered" evidence="1">
    <location>
        <begin position="1"/>
        <end position="33"/>
    </location>
</feature>
<accession>A0A162B2M6</accession>
<dbReference type="AlphaFoldDB" id="A0A162B2M6"/>
<protein>
    <submittedName>
        <fullName evidence="2">Uncharacterized protein</fullName>
    </submittedName>
</protein>
<proteinExistence type="predicted"/>
<dbReference type="EMBL" id="LNRQ01000001">
    <property type="protein sequence ID" value="KZN09223.1"/>
    <property type="molecule type" value="Genomic_DNA"/>
</dbReference>
<evidence type="ECO:0000313" key="2">
    <source>
        <dbReference type="EMBL" id="KZN09223.1"/>
    </source>
</evidence>
<organism evidence="2">
    <name type="scientific">Daucus carota subsp. sativus</name>
    <name type="common">Carrot</name>
    <dbReference type="NCBI Taxonomy" id="79200"/>
    <lineage>
        <taxon>Eukaryota</taxon>
        <taxon>Viridiplantae</taxon>
        <taxon>Streptophyta</taxon>
        <taxon>Embryophyta</taxon>
        <taxon>Tracheophyta</taxon>
        <taxon>Spermatophyta</taxon>
        <taxon>Magnoliopsida</taxon>
        <taxon>eudicotyledons</taxon>
        <taxon>Gunneridae</taxon>
        <taxon>Pentapetalae</taxon>
        <taxon>asterids</taxon>
        <taxon>campanulids</taxon>
        <taxon>Apiales</taxon>
        <taxon>Apiaceae</taxon>
        <taxon>Apioideae</taxon>
        <taxon>Scandiceae</taxon>
        <taxon>Daucinae</taxon>
        <taxon>Daucus</taxon>
        <taxon>Daucus sect. Daucus</taxon>
    </lineage>
</organism>
<name>A0A162B2M6_DAUCS</name>
<sequence>MTMESQYKENVSPNNHQLINRSDGAPVVLSSPGSSSVNGGIPLSNHIIPSNAQMSVSVACVFHTPGSSSVTPGRRPLSNISNISNRSPVFFNTPGSSSAVQGRNSPIYSPTIKAQYSKSPLNQIRSDNTVDPPLSSNIVSFVVGDSHVPASSVTGSPSTIPSNKTWLKRSTTNVGQAESVVNFKNKKSRTLDKETLSQSTTCLFGPDEDVNSASPEFVTEDCELIYDGG</sequence>
<evidence type="ECO:0000256" key="1">
    <source>
        <dbReference type="SAM" id="MobiDB-lite"/>
    </source>
</evidence>
<feature type="compositionally biased region" description="Polar residues" evidence="1">
    <location>
        <begin position="1"/>
        <end position="20"/>
    </location>
</feature>
<gene>
    <name evidence="2" type="ORF">DCAR_001879</name>
</gene>
<comment type="caution">
    <text evidence="2">The sequence shown here is derived from an EMBL/GenBank/DDBJ whole genome shotgun (WGS) entry which is preliminary data.</text>
</comment>